<gene>
    <name evidence="3" type="ORF">Goshw_008648</name>
</gene>
<dbReference type="Gene3D" id="3.30.420.10">
    <property type="entry name" value="Ribonuclease H-like superfamily/Ribonuclease H"/>
    <property type="match status" value="1"/>
</dbReference>
<comment type="caution">
    <text evidence="3">The sequence shown here is derived from an EMBL/GenBank/DDBJ whole genome shotgun (WGS) entry which is preliminary data.</text>
</comment>
<dbReference type="PANTHER" id="PTHR47723:SF19">
    <property type="entry name" value="POLYNUCLEOTIDYL TRANSFERASE, RIBONUCLEASE H-LIKE SUPERFAMILY PROTEIN"/>
    <property type="match status" value="1"/>
</dbReference>
<name>A0A7J9MGE8_GOSSC</name>
<reference evidence="3 4" key="1">
    <citation type="journal article" date="2019" name="Genome Biol. Evol.">
        <title>Insights into the evolution of the New World diploid cottons (Gossypium, subgenus Houzingenia) based on genome sequencing.</title>
        <authorList>
            <person name="Grover C.E."/>
            <person name="Arick M.A. 2nd"/>
            <person name="Thrash A."/>
            <person name="Conover J.L."/>
            <person name="Sanders W.S."/>
            <person name="Peterson D.G."/>
            <person name="Frelichowski J.E."/>
            <person name="Scheffler J.A."/>
            <person name="Scheffler B.E."/>
            <person name="Wendel J.F."/>
        </authorList>
    </citation>
    <scope>NUCLEOTIDE SEQUENCE [LARGE SCALE GENOMIC DNA]</scope>
    <source>
        <strain evidence="3">1</strain>
        <tissue evidence="3">Leaf</tissue>
    </source>
</reference>
<feature type="region of interest" description="Disordered" evidence="1">
    <location>
        <begin position="122"/>
        <end position="142"/>
    </location>
</feature>
<protein>
    <recommendedName>
        <fullName evidence="2">RNase H type-1 domain-containing protein</fullName>
    </recommendedName>
</protein>
<evidence type="ECO:0000313" key="3">
    <source>
        <dbReference type="EMBL" id="MBA0870163.1"/>
    </source>
</evidence>
<dbReference type="AlphaFoldDB" id="A0A7J9MGE8"/>
<dbReference type="InterPro" id="IPR036397">
    <property type="entry name" value="RNaseH_sf"/>
</dbReference>
<evidence type="ECO:0000256" key="1">
    <source>
        <dbReference type="SAM" id="MobiDB-lite"/>
    </source>
</evidence>
<dbReference type="InterPro" id="IPR053151">
    <property type="entry name" value="RNase_H-like"/>
</dbReference>
<dbReference type="EMBL" id="JABFAF010000011">
    <property type="protein sequence ID" value="MBA0870163.1"/>
    <property type="molecule type" value="Genomic_DNA"/>
</dbReference>
<dbReference type="PANTHER" id="PTHR47723">
    <property type="entry name" value="OS05G0353850 PROTEIN"/>
    <property type="match status" value="1"/>
</dbReference>
<feature type="domain" description="RNase H type-1" evidence="2">
    <location>
        <begin position="35"/>
        <end position="95"/>
    </location>
</feature>
<dbReference type="InterPro" id="IPR002156">
    <property type="entry name" value="RNaseH_domain"/>
</dbReference>
<proteinExistence type="predicted"/>
<dbReference type="OrthoDB" id="1749932at2759"/>
<evidence type="ECO:0000313" key="4">
    <source>
        <dbReference type="Proteomes" id="UP000593576"/>
    </source>
</evidence>
<dbReference type="GO" id="GO:0004523">
    <property type="term" value="F:RNA-DNA hybrid ribonuclease activity"/>
    <property type="evidence" value="ECO:0007669"/>
    <property type="project" value="InterPro"/>
</dbReference>
<dbReference type="Proteomes" id="UP000593576">
    <property type="component" value="Unassembled WGS sequence"/>
</dbReference>
<organism evidence="3 4">
    <name type="scientific">Gossypium schwendimanii</name>
    <name type="common">Cotton</name>
    <dbReference type="NCBI Taxonomy" id="34291"/>
    <lineage>
        <taxon>Eukaryota</taxon>
        <taxon>Viridiplantae</taxon>
        <taxon>Streptophyta</taxon>
        <taxon>Embryophyta</taxon>
        <taxon>Tracheophyta</taxon>
        <taxon>Spermatophyta</taxon>
        <taxon>Magnoliopsida</taxon>
        <taxon>eudicotyledons</taxon>
        <taxon>Gunneridae</taxon>
        <taxon>Pentapetalae</taxon>
        <taxon>rosids</taxon>
        <taxon>malvids</taxon>
        <taxon>Malvales</taxon>
        <taxon>Malvaceae</taxon>
        <taxon>Malvoideae</taxon>
        <taxon>Gossypium</taxon>
    </lineage>
</organism>
<evidence type="ECO:0000259" key="2">
    <source>
        <dbReference type="Pfam" id="PF13456"/>
    </source>
</evidence>
<dbReference type="GO" id="GO:0003676">
    <property type="term" value="F:nucleic acid binding"/>
    <property type="evidence" value="ECO:0007669"/>
    <property type="project" value="InterPro"/>
</dbReference>
<sequence>MATPIFVLIQVNPILIKKWCQQRGLGACVIKNDFVHDSFDAEARAAVHALKFANNLGFSSIELEGDSKMVIQKLADLRPGRSNVRAIIADGKALALEVDCPMIAGETIEKSLKSVSICRGDRKSSTKSEGRAKQRETKEREAPLEGWVTVNADGVMSWGGGRTAAGGLGGLTRYLGRPVLGANERVS</sequence>
<accession>A0A7J9MGE8</accession>
<keyword evidence="4" id="KW-1185">Reference proteome</keyword>
<dbReference type="Pfam" id="PF13456">
    <property type="entry name" value="RVT_3"/>
    <property type="match status" value="1"/>
</dbReference>